<dbReference type="GeneID" id="68107086"/>
<dbReference type="InterPro" id="IPR044294">
    <property type="entry name" value="Lipase-like"/>
</dbReference>
<name>A0AA88H1B5_NAELO</name>
<dbReference type="Proteomes" id="UP000816034">
    <property type="component" value="Unassembled WGS sequence"/>
</dbReference>
<reference evidence="2 3" key="1">
    <citation type="journal article" date="2018" name="BMC Genomics">
        <title>The genome of Naegleria lovaniensis, the basis for a comparative approach to unravel pathogenicity factors of the human pathogenic amoeba N. fowleri.</title>
        <authorList>
            <person name="Liechti N."/>
            <person name="Schurch N."/>
            <person name="Bruggmann R."/>
            <person name="Wittwer M."/>
        </authorList>
    </citation>
    <scope>NUCLEOTIDE SEQUENCE [LARGE SCALE GENOMIC DNA]</scope>
    <source>
        <strain evidence="2 3">ATCC 30569</strain>
    </source>
</reference>
<feature type="domain" description="DUF676" evidence="1">
    <location>
        <begin position="9"/>
        <end position="255"/>
    </location>
</feature>
<dbReference type="RefSeq" id="XP_044553225.1">
    <property type="nucleotide sequence ID" value="XM_044690642.1"/>
</dbReference>
<sequence>MSSTNSLIQHLVVLCHGLQGNTGHLEYIEKELPKMLLKEQEEASLQQQEQFIMLNMSANNNGYLWNWSSTSDGIVQGGKRLLKELSKILSQKYGNDFEHATTDRTACLNTCTLPSRISFIGSSMGGLYCRYMMGELFDEERKTIRVPIMVNTSKSKDEPNERYLSLELMNFIALASPLISVRCLLAPYLYVGLKIAFFWGTGNEMVLEDGNSDKKPFIYEMNDGKSKYFKALEICKKRMTLCSVKQDEDKVPYQTSAIIPLKFGEEHNGMHHSKKCKELVHLKTIHVKHVFVDEPYAFSSLDTMVVGSKKNNFFYFENDSKKDLIFEMIENLRAMEWIRIEIDLYHRQAAVINRNRKDILTVISKLWY</sequence>
<dbReference type="EMBL" id="PYSW02000008">
    <property type="protein sequence ID" value="KAG2389233.1"/>
    <property type="molecule type" value="Genomic_DNA"/>
</dbReference>
<dbReference type="Gene3D" id="3.40.50.1820">
    <property type="entry name" value="alpha/beta hydrolase"/>
    <property type="match status" value="1"/>
</dbReference>
<gene>
    <name evidence="2" type="ORF">C9374_014633</name>
</gene>
<accession>A0AA88H1B5</accession>
<dbReference type="PANTHER" id="PTHR12482">
    <property type="entry name" value="LIPASE ROG1-RELATED-RELATED"/>
    <property type="match status" value="1"/>
</dbReference>
<organism evidence="2 3">
    <name type="scientific">Naegleria lovaniensis</name>
    <name type="common">Amoeba</name>
    <dbReference type="NCBI Taxonomy" id="51637"/>
    <lineage>
        <taxon>Eukaryota</taxon>
        <taxon>Discoba</taxon>
        <taxon>Heterolobosea</taxon>
        <taxon>Tetramitia</taxon>
        <taxon>Eutetramitia</taxon>
        <taxon>Vahlkampfiidae</taxon>
        <taxon>Naegleria</taxon>
    </lineage>
</organism>
<comment type="caution">
    <text evidence="2">The sequence shown here is derived from an EMBL/GenBank/DDBJ whole genome shotgun (WGS) entry which is preliminary data.</text>
</comment>
<evidence type="ECO:0000313" key="3">
    <source>
        <dbReference type="Proteomes" id="UP000816034"/>
    </source>
</evidence>
<proteinExistence type="predicted"/>
<dbReference type="InterPro" id="IPR007751">
    <property type="entry name" value="DUF676_lipase-like"/>
</dbReference>
<evidence type="ECO:0000313" key="2">
    <source>
        <dbReference type="EMBL" id="KAG2389233.1"/>
    </source>
</evidence>
<dbReference type="SUPFAM" id="SSF53474">
    <property type="entry name" value="alpha/beta-Hydrolases"/>
    <property type="match status" value="1"/>
</dbReference>
<dbReference type="InterPro" id="IPR029058">
    <property type="entry name" value="AB_hydrolase_fold"/>
</dbReference>
<evidence type="ECO:0000259" key="1">
    <source>
        <dbReference type="Pfam" id="PF05057"/>
    </source>
</evidence>
<keyword evidence="3" id="KW-1185">Reference proteome</keyword>
<dbReference type="AlphaFoldDB" id="A0AA88H1B5"/>
<protein>
    <recommendedName>
        <fullName evidence="1">DUF676 domain-containing protein</fullName>
    </recommendedName>
</protein>
<dbReference type="Pfam" id="PF05057">
    <property type="entry name" value="DUF676"/>
    <property type="match status" value="1"/>
</dbReference>